<accession>A0A0F9VDE1</accession>
<protein>
    <submittedName>
        <fullName evidence="1">Uncharacterized protein</fullName>
    </submittedName>
</protein>
<gene>
    <name evidence="1" type="ORF">LCGC14_0498270</name>
</gene>
<name>A0A0F9VDE1_9ZZZZ</name>
<evidence type="ECO:0000313" key="1">
    <source>
        <dbReference type="EMBL" id="KKN63788.1"/>
    </source>
</evidence>
<comment type="caution">
    <text evidence="1">The sequence shown here is derived from an EMBL/GenBank/DDBJ whole genome shotgun (WGS) entry which is preliminary data.</text>
</comment>
<reference evidence="1" key="1">
    <citation type="journal article" date="2015" name="Nature">
        <title>Complex archaea that bridge the gap between prokaryotes and eukaryotes.</title>
        <authorList>
            <person name="Spang A."/>
            <person name="Saw J.H."/>
            <person name="Jorgensen S.L."/>
            <person name="Zaremba-Niedzwiedzka K."/>
            <person name="Martijn J."/>
            <person name="Lind A.E."/>
            <person name="van Eijk R."/>
            <person name="Schleper C."/>
            <person name="Guy L."/>
            <person name="Ettema T.J."/>
        </authorList>
    </citation>
    <scope>NUCLEOTIDE SEQUENCE</scope>
</reference>
<sequence length="615" mass="74209">MMNMKIWKNAYKIWENFCPYYRRRLLTREDLVSWAEDANFIDKFSYNQVYFKVFIGLLIEIEALCPLIINGELLESRFYETPGVTHFGLKYILSEIELYHPIQFLEIINWAFQSRKKEPPYYDNEEYLEYYNLRALEMKIIDLKKIIKQYQYQDLDISHSKKALEDCQVQYNSNYREYPKGEDLRKLLKIHSPMWKINEKKLETLIKIESIVAPIGTDLVGPFNIGLIPIKKIRKNDINEYNLSFKDWRDDLIKNHQNFITTRDMEIMEKLEYELSRMISNDKSLITSNWLDLIEVVTPHLRQNFKGEFSYQLNLRIIRRNILRIYWELNGENMGYLGNPPRKPHFYWKNDEEFTVYLRSILLFFGLNPSHTFILYVPGKTEEIILQQYVERRWLKFLVKNMKGEDKSHFYKRVCEDIGDKDFYFLFDFHDLRNYEDKVSRFGEDCAFFYPDFITENFTIKQVYHACIFIMNNLEIYLTEAKKEEILELLKKEKEKSKLIIQTIKNNSNPSIRSAKGFENVLIDYLRNNYPKEINSKFPYILLDDNGYITGKDQTKKLKQEFKKLLANKLKIHLIKSLERDSERKKEKFPFEIKIEPFINKMLQVINAAAYWTNY</sequence>
<dbReference type="AlphaFoldDB" id="A0A0F9VDE1"/>
<proteinExistence type="predicted"/>
<dbReference type="EMBL" id="LAZR01000579">
    <property type="protein sequence ID" value="KKN63788.1"/>
    <property type="molecule type" value="Genomic_DNA"/>
</dbReference>
<organism evidence="1">
    <name type="scientific">marine sediment metagenome</name>
    <dbReference type="NCBI Taxonomy" id="412755"/>
    <lineage>
        <taxon>unclassified sequences</taxon>
        <taxon>metagenomes</taxon>
        <taxon>ecological metagenomes</taxon>
    </lineage>
</organism>